<evidence type="ECO:0000313" key="2">
    <source>
        <dbReference type="EMBL" id="KRR11406.1"/>
    </source>
</evidence>
<sequence length="100" mass="11162">MLDIPNQAIILAGLGSPLRRLTETRPNPLIEMHGTPITAYVERVLACLIGDGEPRIKGDLRFEIDGTADLRVAERFFRSQTTPRRSRTFGKGGQRQPMTT</sequence>
<dbReference type="Proteomes" id="UP000051913">
    <property type="component" value="Unassembled WGS sequence"/>
</dbReference>
<reference evidence="2 3" key="1">
    <citation type="submission" date="2014-03" db="EMBL/GenBank/DDBJ databases">
        <title>Bradyrhizobium valentinum sp. nov., isolated from effective nodules of Lupinus mariae-josephae, a lupine endemic of basic-lime soils in Eastern Spain.</title>
        <authorList>
            <person name="Duran D."/>
            <person name="Rey L."/>
            <person name="Navarro A."/>
            <person name="Busquets A."/>
            <person name="Imperial J."/>
            <person name="Ruiz-Argueso T."/>
        </authorList>
    </citation>
    <scope>NUCLEOTIDE SEQUENCE [LARGE SCALE GENOMIC DNA]</scope>
    <source>
        <strain evidence="2 3">LmjM3</strain>
    </source>
</reference>
<dbReference type="EMBL" id="LLXX01000040">
    <property type="protein sequence ID" value="KRR11406.1"/>
    <property type="molecule type" value="Genomic_DNA"/>
</dbReference>
<gene>
    <name evidence="2" type="ORF">CP49_34480</name>
</gene>
<comment type="caution">
    <text evidence="2">The sequence shown here is derived from an EMBL/GenBank/DDBJ whole genome shotgun (WGS) entry which is preliminary data.</text>
</comment>
<dbReference type="AlphaFoldDB" id="A0A0R3LVY2"/>
<name>A0A0R3LVY2_9BRAD</name>
<feature type="region of interest" description="Disordered" evidence="1">
    <location>
        <begin position="77"/>
        <end position="100"/>
    </location>
</feature>
<proteinExistence type="predicted"/>
<evidence type="ECO:0000256" key="1">
    <source>
        <dbReference type="SAM" id="MobiDB-lite"/>
    </source>
</evidence>
<organism evidence="2 3">
    <name type="scientific">Bradyrhizobium valentinum</name>
    <dbReference type="NCBI Taxonomy" id="1518501"/>
    <lineage>
        <taxon>Bacteria</taxon>
        <taxon>Pseudomonadati</taxon>
        <taxon>Pseudomonadota</taxon>
        <taxon>Alphaproteobacteria</taxon>
        <taxon>Hyphomicrobiales</taxon>
        <taxon>Nitrobacteraceae</taxon>
        <taxon>Bradyrhizobium</taxon>
    </lineage>
</organism>
<protein>
    <submittedName>
        <fullName evidence="2">Uncharacterized protein</fullName>
    </submittedName>
</protein>
<accession>A0A0R3LVY2</accession>
<dbReference type="RefSeq" id="WP_057849673.1">
    <property type="nucleotide sequence ID" value="NZ_LLXX01000040.1"/>
</dbReference>
<evidence type="ECO:0000313" key="3">
    <source>
        <dbReference type="Proteomes" id="UP000051913"/>
    </source>
</evidence>
<keyword evidence="3" id="KW-1185">Reference proteome</keyword>